<evidence type="ECO:0000256" key="1">
    <source>
        <dbReference type="ARBA" id="ARBA00001273"/>
    </source>
</evidence>
<dbReference type="PROSITE" id="PS00629">
    <property type="entry name" value="IMP_1"/>
    <property type="match status" value="1"/>
</dbReference>
<evidence type="ECO:0000256" key="7">
    <source>
        <dbReference type="ARBA" id="ARBA00038103"/>
    </source>
</evidence>
<keyword evidence="5 8" id="KW-0460">Magnesium</keyword>
<protein>
    <recommendedName>
        <fullName evidence="2">fructose-bisphosphatase</fullName>
        <ecNumber evidence="2">3.1.3.11</ecNumber>
    </recommendedName>
</protein>
<dbReference type="Proteomes" id="UP001595921">
    <property type="component" value="Unassembled WGS sequence"/>
</dbReference>
<keyword evidence="4" id="KW-0378">Hydrolase</keyword>
<evidence type="ECO:0000313" key="11">
    <source>
        <dbReference type="Proteomes" id="UP001595921"/>
    </source>
</evidence>
<keyword evidence="11" id="KW-1185">Reference proteome</keyword>
<dbReference type="Pfam" id="PF00459">
    <property type="entry name" value="Inositol_P"/>
    <property type="match status" value="1"/>
</dbReference>
<dbReference type="GO" id="GO:0046872">
    <property type="term" value="F:metal ion binding"/>
    <property type="evidence" value="ECO:0007669"/>
    <property type="project" value="UniProtKB-KW"/>
</dbReference>
<keyword evidence="3 8" id="KW-0479">Metal-binding</keyword>
<dbReference type="SUPFAM" id="SSF56655">
    <property type="entry name" value="Carbohydrate phosphatase"/>
    <property type="match status" value="1"/>
</dbReference>
<comment type="catalytic activity">
    <reaction evidence="1">
        <text>beta-D-fructose 1,6-bisphosphate + H2O = beta-D-fructose 6-phosphate + phosphate</text>
        <dbReference type="Rhea" id="RHEA:11064"/>
        <dbReference type="ChEBI" id="CHEBI:15377"/>
        <dbReference type="ChEBI" id="CHEBI:32966"/>
        <dbReference type="ChEBI" id="CHEBI:43474"/>
        <dbReference type="ChEBI" id="CHEBI:57634"/>
        <dbReference type="EC" id="3.1.3.11"/>
    </reaction>
</comment>
<feature type="binding site" evidence="8">
    <location>
        <position position="137"/>
    </location>
    <ligand>
        <name>Mg(2+)</name>
        <dbReference type="ChEBI" id="CHEBI:18420"/>
        <label>1</label>
        <note>catalytic</note>
    </ligand>
</feature>
<dbReference type="EMBL" id="JBHSDS010000017">
    <property type="protein sequence ID" value="MFC4360448.1"/>
    <property type="molecule type" value="Genomic_DNA"/>
</dbReference>
<feature type="binding site" evidence="8">
    <location>
        <position position="265"/>
    </location>
    <ligand>
        <name>Mg(2+)</name>
        <dbReference type="ChEBI" id="CHEBI:18420"/>
        <label>1</label>
        <note>catalytic</note>
    </ligand>
</feature>
<evidence type="ECO:0000256" key="6">
    <source>
        <dbReference type="ARBA" id="ARBA00023277"/>
    </source>
</evidence>
<evidence type="ECO:0000256" key="2">
    <source>
        <dbReference type="ARBA" id="ARBA00013093"/>
    </source>
</evidence>
<comment type="caution">
    <text evidence="10">The sequence shown here is derived from an EMBL/GenBank/DDBJ whole genome shotgun (WGS) entry which is preliminary data.</text>
</comment>
<dbReference type="InterPro" id="IPR006311">
    <property type="entry name" value="TAT_signal"/>
</dbReference>
<organism evidence="10 11">
    <name type="scientific">Halobium salinum</name>
    <dbReference type="NCBI Taxonomy" id="1364940"/>
    <lineage>
        <taxon>Archaea</taxon>
        <taxon>Methanobacteriati</taxon>
        <taxon>Methanobacteriota</taxon>
        <taxon>Stenosarchaea group</taxon>
        <taxon>Halobacteria</taxon>
        <taxon>Halobacteriales</taxon>
        <taxon>Haloferacaceae</taxon>
        <taxon>Halobium</taxon>
    </lineage>
</organism>
<dbReference type="Gene3D" id="3.40.190.80">
    <property type="match status" value="1"/>
</dbReference>
<dbReference type="PRINTS" id="PR00377">
    <property type="entry name" value="IMPHPHTASES"/>
</dbReference>
<evidence type="ECO:0000313" key="10">
    <source>
        <dbReference type="EMBL" id="MFC4360448.1"/>
    </source>
</evidence>
<dbReference type="GO" id="GO:0042132">
    <property type="term" value="F:fructose 1,6-bisphosphate 1-phosphatase activity"/>
    <property type="evidence" value="ECO:0007669"/>
    <property type="project" value="UniProtKB-EC"/>
</dbReference>
<evidence type="ECO:0000256" key="8">
    <source>
        <dbReference type="PIRSR" id="PIRSR600760-2"/>
    </source>
</evidence>
<name>A0ABD5PI08_9EURY</name>
<dbReference type="InterPro" id="IPR000760">
    <property type="entry name" value="Inositol_monophosphatase-like"/>
</dbReference>
<evidence type="ECO:0000256" key="4">
    <source>
        <dbReference type="ARBA" id="ARBA00022801"/>
    </source>
</evidence>
<dbReference type="PROSITE" id="PS51318">
    <property type="entry name" value="TAT"/>
    <property type="match status" value="1"/>
</dbReference>
<gene>
    <name evidence="10" type="ORF">ACFO0N_21085</name>
</gene>
<dbReference type="PANTHER" id="PTHR20854:SF4">
    <property type="entry name" value="INOSITOL-1-MONOPHOSPHATASE-RELATED"/>
    <property type="match status" value="1"/>
</dbReference>
<comment type="cofactor">
    <cofactor evidence="8">
        <name>Mg(2+)</name>
        <dbReference type="ChEBI" id="CHEBI:18420"/>
    </cofactor>
</comment>
<sequence length="319" mass="33442">MVDSFNRRNYLKGVAGGVTSIGIATSASAQGEQSEGDGESPEEASSKASAPSPYAPVVEQAAVTGGAAAENLFRTGLDVEYKEDSKAAVVTDADRAAQATAIDTLTRAYPDAPIIGEEKVGEATKEVPSDGLAFTVDPIDGSYNYTRGNALWCTSVAAIDSAKAVAAATVVPERDDIYTGDPTGVRRNDRPVSVSDRSDPTGFMVAPTYWWGFDSRDQFATATGEVVRRFSDLRRYGSTQLALAAVAAGEIEAAITNLDDLNPWDTIAGAALVEWAGGTVTDLRGNDWCYGSRGLVASNGRAHAEVVEATQQIEEAASE</sequence>
<dbReference type="InterPro" id="IPR020583">
    <property type="entry name" value="Inositol_monoP_metal-BS"/>
</dbReference>
<comment type="similarity">
    <text evidence="7">Belongs to the inositol monophosphatase superfamily. FBPase class 4 family.</text>
</comment>
<feature type="region of interest" description="Disordered" evidence="9">
    <location>
        <begin position="179"/>
        <end position="198"/>
    </location>
</feature>
<keyword evidence="6" id="KW-0119">Carbohydrate metabolism</keyword>
<proteinExistence type="inferred from homology"/>
<feature type="binding site" evidence="8">
    <location>
        <position position="139"/>
    </location>
    <ligand>
        <name>Mg(2+)</name>
        <dbReference type="ChEBI" id="CHEBI:18420"/>
        <label>1</label>
        <note>catalytic</note>
    </ligand>
</feature>
<evidence type="ECO:0000256" key="3">
    <source>
        <dbReference type="ARBA" id="ARBA00022723"/>
    </source>
</evidence>
<evidence type="ECO:0000256" key="9">
    <source>
        <dbReference type="SAM" id="MobiDB-lite"/>
    </source>
</evidence>
<reference evidence="10 11" key="1">
    <citation type="journal article" date="2019" name="Int. J. Syst. Evol. Microbiol.">
        <title>The Global Catalogue of Microorganisms (GCM) 10K type strain sequencing project: providing services to taxonomists for standard genome sequencing and annotation.</title>
        <authorList>
            <consortium name="The Broad Institute Genomics Platform"/>
            <consortium name="The Broad Institute Genome Sequencing Center for Infectious Disease"/>
            <person name="Wu L."/>
            <person name="Ma J."/>
        </authorList>
    </citation>
    <scope>NUCLEOTIDE SEQUENCE [LARGE SCALE GENOMIC DNA]</scope>
    <source>
        <strain evidence="10 11">CGMCC 1.12553</strain>
    </source>
</reference>
<dbReference type="CDD" id="cd01637">
    <property type="entry name" value="IMPase_like"/>
    <property type="match status" value="1"/>
</dbReference>
<dbReference type="PANTHER" id="PTHR20854">
    <property type="entry name" value="INOSITOL MONOPHOSPHATASE"/>
    <property type="match status" value="1"/>
</dbReference>
<feature type="region of interest" description="Disordered" evidence="9">
    <location>
        <begin position="26"/>
        <end position="53"/>
    </location>
</feature>
<dbReference type="Gene3D" id="3.30.540.10">
    <property type="entry name" value="Fructose-1,6-Bisphosphatase, subunit A, domain 1"/>
    <property type="match status" value="1"/>
</dbReference>
<evidence type="ECO:0000256" key="5">
    <source>
        <dbReference type="ARBA" id="ARBA00022842"/>
    </source>
</evidence>
<dbReference type="AlphaFoldDB" id="A0ABD5PI08"/>
<dbReference type="EC" id="3.1.3.11" evidence="2"/>
<accession>A0ABD5PI08</accession>
<feature type="binding site" evidence="8">
    <location>
        <position position="140"/>
    </location>
    <ligand>
        <name>Mg(2+)</name>
        <dbReference type="ChEBI" id="CHEBI:18420"/>
        <label>1</label>
        <note>catalytic</note>
    </ligand>
</feature>
<feature type="binding site" evidence="8">
    <location>
        <position position="117"/>
    </location>
    <ligand>
        <name>Mg(2+)</name>
        <dbReference type="ChEBI" id="CHEBI:18420"/>
        <label>1</label>
        <note>catalytic</note>
    </ligand>
</feature>
<dbReference type="RefSeq" id="WP_267620641.1">
    <property type="nucleotide sequence ID" value="NZ_JAODIW010000005.1"/>
</dbReference>